<dbReference type="NCBIfam" id="NF003671">
    <property type="entry name" value="PRK05294.1"/>
    <property type="match status" value="1"/>
</dbReference>
<evidence type="ECO:0000256" key="2">
    <source>
        <dbReference type="ARBA" id="ARBA00009799"/>
    </source>
</evidence>
<dbReference type="NCBIfam" id="TIGR00652">
    <property type="entry name" value="DapF"/>
    <property type="match status" value="1"/>
</dbReference>
<dbReference type="InterPro" id="IPR016185">
    <property type="entry name" value="PreATP-grasp_dom_sf"/>
</dbReference>
<comment type="catalytic activity">
    <reaction evidence="12">
        <text>hydrogencarbonate + NH4(+) + 2 ATP = carbamoyl phosphate + 2 ADP + phosphate + 2 H(+)</text>
        <dbReference type="Rhea" id="RHEA:18029"/>
        <dbReference type="ChEBI" id="CHEBI:15378"/>
        <dbReference type="ChEBI" id="CHEBI:17544"/>
        <dbReference type="ChEBI" id="CHEBI:28938"/>
        <dbReference type="ChEBI" id="CHEBI:30616"/>
        <dbReference type="ChEBI" id="CHEBI:43474"/>
        <dbReference type="ChEBI" id="CHEBI:58228"/>
        <dbReference type="ChEBI" id="CHEBI:456216"/>
        <dbReference type="EC" id="6.3.4.16"/>
    </reaction>
</comment>
<dbReference type="PROSITE" id="PS50975">
    <property type="entry name" value="ATP_GRASP"/>
    <property type="match status" value="2"/>
</dbReference>
<evidence type="ECO:0000256" key="10">
    <source>
        <dbReference type="ARBA" id="ARBA00022975"/>
    </source>
</evidence>
<dbReference type="EMBL" id="DXBB01000061">
    <property type="protein sequence ID" value="HIZ72778.1"/>
    <property type="molecule type" value="Genomic_DNA"/>
</dbReference>
<dbReference type="NCBIfam" id="NF009455">
    <property type="entry name" value="PRK12815.1"/>
    <property type="match status" value="1"/>
</dbReference>
<dbReference type="GO" id="GO:0006221">
    <property type="term" value="P:pyrimidine nucleotide biosynthetic process"/>
    <property type="evidence" value="ECO:0007669"/>
    <property type="project" value="UniProtKB-KW"/>
</dbReference>
<dbReference type="Gene3D" id="3.40.50.20">
    <property type="match status" value="1"/>
</dbReference>
<dbReference type="GO" id="GO:0046872">
    <property type="term" value="F:metal ion binding"/>
    <property type="evidence" value="ECO:0007669"/>
    <property type="project" value="UniProtKB-KW"/>
</dbReference>
<dbReference type="SUPFAM" id="SSF54506">
    <property type="entry name" value="Diaminopimelate epimerase-like"/>
    <property type="match status" value="2"/>
</dbReference>
<dbReference type="SUPFAM" id="SSF52440">
    <property type="entry name" value="PreATP-grasp domain"/>
    <property type="match status" value="1"/>
</dbReference>
<dbReference type="Pfam" id="PF02786">
    <property type="entry name" value="CPSase_L_D2"/>
    <property type="match status" value="2"/>
</dbReference>
<dbReference type="InterPro" id="IPR036897">
    <property type="entry name" value="CarbamoylP_synth_lsu_oligo_sf"/>
</dbReference>
<dbReference type="PROSITE" id="PS00867">
    <property type="entry name" value="CPSASE_2"/>
    <property type="match status" value="2"/>
</dbReference>
<dbReference type="Gene3D" id="1.10.1030.10">
    <property type="entry name" value="Carbamoyl-phosphate synthetase, large subunit oligomerisation domain"/>
    <property type="match status" value="1"/>
</dbReference>
<dbReference type="InterPro" id="IPR058047">
    <property type="entry name" value="CPSase_preATP-grasp"/>
</dbReference>
<dbReference type="GO" id="GO:0004088">
    <property type="term" value="F:carbamoyl-phosphate synthase (glutamine-hydrolyzing) activity"/>
    <property type="evidence" value="ECO:0007669"/>
    <property type="project" value="UniProtKB-EC"/>
</dbReference>
<keyword evidence="6" id="KW-0479">Metal-binding</keyword>
<gene>
    <name evidence="18" type="primary">carB</name>
    <name evidence="18" type="ORF">H9964_04285</name>
</gene>
<keyword evidence="5" id="KW-0028">Amino-acid biosynthesis</keyword>
<keyword evidence="3" id="KW-0055">Arginine biosynthesis</keyword>
<dbReference type="SMART" id="SM00851">
    <property type="entry name" value="MGS"/>
    <property type="match status" value="1"/>
</dbReference>
<dbReference type="GO" id="GO:0009089">
    <property type="term" value="P:lysine biosynthetic process via diaminopimelate"/>
    <property type="evidence" value="ECO:0007669"/>
    <property type="project" value="UniProtKB-UniRule"/>
</dbReference>
<dbReference type="GO" id="GO:0006541">
    <property type="term" value="P:glutamine metabolic process"/>
    <property type="evidence" value="ECO:0007669"/>
    <property type="project" value="TreeGrafter"/>
</dbReference>
<dbReference type="PROSITE" id="PS51855">
    <property type="entry name" value="MGS"/>
    <property type="match status" value="1"/>
</dbReference>
<dbReference type="Pfam" id="PF01678">
    <property type="entry name" value="DAP_epimerase"/>
    <property type="match status" value="2"/>
</dbReference>
<evidence type="ECO:0000256" key="4">
    <source>
        <dbReference type="ARBA" id="ARBA00022598"/>
    </source>
</evidence>
<dbReference type="GO" id="GO:0005524">
    <property type="term" value="F:ATP binding"/>
    <property type="evidence" value="ECO:0007669"/>
    <property type="project" value="UniProtKB-UniRule"/>
</dbReference>
<dbReference type="AlphaFoldDB" id="A0A9D2G406"/>
<keyword evidence="10" id="KW-0665">Pyrimidine biosynthesis</keyword>
<keyword evidence="4 18" id="KW-0436">Ligase</keyword>
<dbReference type="InterPro" id="IPR013815">
    <property type="entry name" value="ATP_grasp_subdomain_1"/>
</dbReference>
<dbReference type="SMART" id="SM01096">
    <property type="entry name" value="CPSase_L_D3"/>
    <property type="match status" value="1"/>
</dbReference>
<dbReference type="InterPro" id="IPR005480">
    <property type="entry name" value="CPSase_lsu_oligo"/>
</dbReference>
<dbReference type="GO" id="GO:0006526">
    <property type="term" value="P:L-arginine biosynthetic process"/>
    <property type="evidence" value="ECO:0007669"/>
    <property type="project" value="UniProtKB-KW"/>
</dbReference>
<keyword evidence="9 15" id="KW-0067">ATP-binding</keyword>
<proteinExistence type="inferred from homology"/>
<evidence type="ECO:0000256" key="3">
    <source>
        <dbReference type="ARBA" id="ARBA00022571"/>
    </source>
</evidence>
<dbReference type="SUPFAM" id="SSF52335">
    <property type="entry name" value="Methylglyoxal synthase-like"/>
    <property type="match status" value="1"/>
</dbReference>
<dbReference type="InterPro" id="IPR011761">
    <property type="entry name" value="ATP-grasp"/>
</dbReference>
<dbReference type="EC" id="5.1.1.7" evidence="14"/>
<dbReference type="SUPFAM" id="SSF48108">
    <property type="entry name" value="Carbamoyl phosphate synthetase, large subunit connection domain"/>
    <property type="match status" value="1"/>
</dbReference>
<reference evidence="18" key="2">
    <citation type="submission" date="2021-04" db="EMBL/GenBank/DDBJ databases">
        <authorList>
            <person name="Gilroy R."/>
        </authorList>
    </citation>
    <scope>NUCLEOTIDE SEQUENCE</scope>
    <source>
        <strain evidence="18">ChiW7-2402</strain>
    </source>
</reference>
<comment type="caution">
    <text evidence="18">The sequence shown here is derived from an EMBL/GenBank/DDBJ whole genome shotgun (WGS) entry which is preliminary data.</text>
</comment>
<dbReference type="NCBIfam" id="TIGR01369">
    <property type="entry name" value="CPSaseII_lrg"/>
    <property type="match status" value="1"/>
</dbReference>
<comment type="catalytic activity">
    <reaction evidence="13">
        <text>hydrogencarbonate + L-glutamine + 2 ATP + H2O = carbamoyl phosphate + L-glutamate + 2 ADP + phosphate + 2 H(+)</text>
        <dbReference type="Rhea" id="RHEA:18633"/>
        <dbReference type="ChEBI" id="CHEBI:15377"/>
        <dbReference type="ChEBI" id="CHEBI:15378"/>
        <dbReference type="ChEBI" id="CHEBI:17544"/>
        <dbReference type="ChEBI" id="CHEBI:29985"/>
        <dbReference type="ChEBI" id="CHEBI:30616"/>
        <dbReference type="ChEBI" id="CHEBI:43474"/>
        <dbReference type="ChEBI" id="CHEBI:58228"/>
        <dbReference type="ChEBI" id="CHEBI:58359"/>
        <dbReference type="ChEBI" id="CHEBI:456216"/>
        <dbReference type="EC" id="6.3.5.5"/>
    </reaction>
</comment>
<feature type="domain" description="ATP-grasp" evidence="16">
    <location>
        <begin position="1"/>
        <end position="124"/>
    </location>
</feature>
<evidence type="ECO:0000256" key="13">
    <source>
        <dbReference type="ARBA" id="ARBA00048816"/>
    </source>
</evidence>
<evidence type="ECO:0000256" key="1">
    <source>
        <dbReference type="ARBA" id="ARBA00005077"/>
    </source>
</evidence>
<accession>A0A9D2G406</accession>
<keyword evidence="7" id="KW-0677">Repeat</keyword>
<dbReference type="Pfam" id="PF02787">
    <property type="entry name" value="CPSase_L_D3"/>
    <property type="match status" value="1"/>
</dbReference>
<dbReference type="PANTHER" id="PTHR11405">
    <property type="entry name" value="CARBAMOYLTRANSFERASE FAMILY MEMBER"/>
    <property type="match status" value="1"/>
</dbReference>
<evidence type="ECO:0000256" key="7">
    <source>
        <dbReference type="ARBA" id="ARBA00022737"/>
    </source>
</evidence>
<dbReference type="PRINTS" id="PR00098">
    <property type="entry name" value="CPSASE"/>
</dbReference>
<feature type="domain" description="MGS-like" evidence="17">
    <location>
        <begin position="727"/>
        <end position="871"/>
    </location>
</feature>
<dbReference type="Gene3D" id="3.30.1490.20">
    <property type="entry name" value="ATP-grasp fold, A domain"/>
    <property type="match status" value="1"/>
</dbReference>
<name>A0A9D2G406_9FIRM</name>
<sequence length="1148" mass="127021">VLIEKYIGGWKEIEFEVLRDSAGNVLTVCSMENFDPVGVHTGDSIVVAPALTLSDKDYQMLRTAALEIITELGIEGGCNCQFALHPDSFEYAVIEVNPRVSRSSALASKATGYPIAKVTTKIALGYTLDEIKNDVTGKTYACFEPAIDYVVVKLPKWPFDKFLYAKRELGSRMKATGEVMAIGTSFEQAILKAVRGAEISLSDLNHPKFMAMSREELFSELHKTTDERLFAVYAALKAGISVDEIFDITKIDRWFLCKLRNLVRFERSVTGKQLTEADYLEGKRLGYPDKVLEQYSGQALPMHRRACFKMVDTCAAEFAAQTPYFYSTFDDLDHDEAKPFVDKSEKKRIIVIGSGPIRIGQGIEFDYSSVHCVWTLKELGYEVVIINNNPETVSTDFDTADRLYFEPLTPEDVQNVIDIEKPYGVVITFGGQTAIKLCGYLDKTGVPILGTSADSVDKAEDRERFDELLEQFDIARPKGLTVMTKEEAIRAAETLGYPVLLRPSYVIGGQNMTIAFTENDISRYMDVILAQHIENPVLCDKYLMGTELEVDAISDGVDVLIPGIMQHIERAGVHSGDSIAVYPPYHLSDAMLKTVVDISTELAISLKTKGLINIQYLIYENKLYVIEVNPRASRTIPYISKVTGVPMVELATKIMVGEKLKDLGYGTGLYPNSPYVAVKVPVFSFEKLNDVNSQLGPEMKSTGEVLGIGKTFEEALFKGLVSAGFKMCHPTHDRPVGVYFTVNDQDKFEIVSIAKKFADLGCTLYATAGTAKVISDLGIDVTVVDRLKATKQVSKLMDEGKIDYVIYTGKTDVDSIADYIELHHHAILLGITVLTSLDTANALCDIIASKFTEYNTELVDINDLRTEKMQLDFVKMQSCGNDYIYFNNMDGRITCPESLAINFVSRHYGIGGDGIVLIEKSDVADAKMRIFNQDGSEGMMAGNAIRCVAKYLHEQGMVKGDHMKIETNSGVKDVTVFSFGGVVTSASVDLGVAELNGKKIPSVWEGEQIVDEPMEIDGEVYPVTLVNLGNPHCVIFSKKVDDVPVETLGPKIEHSKYFPNKTNVEFIRVVNEYTIKMRVWERGNGETWGCGTGAAAAAVACVLKGFCKKDTDITVKLRGGDLIVRYRSDGRVILTGNVQKIYEGKVAF</sequence>
<dbReference type="InterPro" id="IPR036914">
    <property type="entry name" value="MGS-like_dom_sf"/>
</dbReference>
<dbReference type="InterPro" id="IPR005479">
    <property type="entry name" value="CPAse_ATP-bd"/>
</dbReference>
<dbReference type="FunFam" id="3.40.50.20:FF:000001">
    <property type="entry name" value="Carbamoyl-phosphate synthase large chain"/>
    <property type="match status" value="1"/>
</dbReference>
<dbReference type="Proteomes" id="UP000824102">
    <property type="component" value="Unassembled WGS sequence"/>
</dbReference>
<organism evidence="18 19">
    <name type="scientific">Candidatus Gallimonas intestinavium</name>
    <dbReference type="NCBI Taxonomy" id="2838603"/>
    <lineage>
        <taxon>Bacteria</taxon>
        <taxon>Bacillati</taxon>
        <taxon>Bacillota</taxon>
        <taxon>Clostridia</taxon>
        <taxon>Candidatus Gallimonas</taxon>
    </lineage>
</organism>
<dbReference type="Gene3D" id="3.40.50.1380">
    <property type="entry name" value="Methylglyoxal synthase-like domain"/>
    <property type="match status" value="1"/>
</dbReference>
<evidence type="ECO:0000313" key="19">
    <source>
        <dbReference type="Proteomes" id="UP000824102"/>
    </source>
</evidence>
<dbReference type="FunFam" id="3.30.470.20:FF:000026">
    <property type="entry name" value="Carbamoyl-phosphate synthase large chain"/>
    <property type="match status" value="2"/>
</dbReference>
<feature type="non-terminal residue" evidence="18">
    <location>
        <position position="1"/>
    </location>
</feature>
<evidence type="ECO:0000256" key="6">
    <source>
        <dbReference type="ARBA" id="ARBA00022723"/>
    </source>
</evidence>
<evidence type="ECO:0000256" key="9">
    <source>
        <dbReference type="ARBA" id="ARBA00022840"/>
    </source>
</evidence>
<evidence type="ECO:0000259" key="16">
    <source>
        <dbReference type="PROSITE" id="PS50975"/>
    </source>
</evidence>
<dbReference type="GO" id="GO:0004087">
    <property type="term" value="F:carbamoyl-phosphate synthase (ammonia) activity"/>
    <property type="evidence" value="ECO:0007669"/>
    <property type="project" value="UniProtKB-EC"/>
</dbReference>
<dbReference type="GO" id="GO:0005737">
    <property type="term" value="C:cytoplasm"/>
    <property type="evidence" value="ECO:0007669"/>
    <property type="project" value="TreeGrafter"/>
</dbReference>
<dbReference type="InterPro" id="IPR011607">
    <property type="entry name" value="MGS-like_dom"/>
</dbReference>
<keyword evidence="11" id="KW-0464">Manganese</keyword>
<dbReference type="SUPFAM" id="SSF56059">
    <property type="entry name" value="Glutathione synthetase ATP-binding domain-like"/>
    <property type="match status" value="2"/>
</dbReference>
<evidence type="ECO:0000313" key="18">
    <source>
        <dbReference type="EMBL" id="HIZ72778.1"/>
    </source>
</evidence>
<evidence type="ECO:0000256" key="5">
    <source>
        <dbReference type="ARBA" id="ARBA00022605"/>
    </source>
</evidence>
<evidence type="ECO:0000256" key="11">
    <source>
        <dbReference type="ARBA" id="ARBA00023211"/>
    </source>
</evidence>
<dbReference type="GO" id="GO:0008837">
    <property type="term" value="F:diaminopimelate epimerase activity"/>
    <property type="evidence" value="ECO:0007669"/>
    <property type="project" value="UniProtKB-UniRule"/>
</dbReference>
<dbReference type="HAMAP" id="MF_00197">
    <property type="entry name" value="DAP_epimerase"/>
    <property type="match status" value="1"/>
</dbReference>
<evidence type="ECO:0000256" key="8">
    <source>
        <dbReference type="ARBA" id="ARBA00022741"/>
    </source>
</evidence>
<comment type="similarity">
    <text evidence="2">Belongs to the CarB family.</text>
</comment>
<comment type="pathway">
    <text evidence="1">Amino-acid biosynthesis; L-arginine biosynthesis; carbamoyl phosphate from bicarbonate: step 1/1.</text>
</comment>
<dbReference type="Pfam" id="PF25596">
    <property type="entry name" value="CPSase_L_D1"/>
    <property type="match status" value="1"/>
</dbReference>
<dbReference type="InterPro" id="IPR006275">
    <property type="entry name" value="CPSase_lsu"/>
</dbReference>
<keyword evidence="8 15" id="KW-0547">Nucleotide-binding</keyword>
<feature type="domain" description="ATP-grasp" evidence="16">
    <location>
        <begin position="466"/>
        <end position="656"/>
    </location>
</feature>
<dbReference type="InterPro" id="IPR001653">
    <property type="entry name" value="DAP_epimerase_DapF"/>
</dbReference>
<dbReference type="Gene3D" id="3.30.470.20">
    <property type="entry name" value="ATP-grasp fold, B domain"/>
    <property type="match status" value="2"/>
</dbReference>
<dbReference type="PANTHER" id="PTHR11405:SF53">
    <property type="entry name" value="CARBAMOYL-PHOSPHATE SYNTHASE [AMMONIA], MITOCHONDRIAL"/>
    <property type="match status" value="1"/>
</dbReference>
<evidence type="ECO:0000259" key="17">
    <source>
        <dbReference type="PROSITE" id="PS51855"/>
    </source>
</evidence>
<evidence type="ECO:0000256" key="15">
    <source>
        <dbReference type="PROSITE-ProRule" id="PRU00409"/>
    </source>
</evidence>
<evidence type="ECO:0000256" key="12">
    <source>
        <dbReference type="ARBA" id="ARBA00047359"/>
    </source>
</evidence>
<reference evidence="18" key="1">
    <citation type="journal article" date="2021" name="PeerJ">
        <title>Extensive microbial diversity within the chicken gut microbiome revealed by metagenomics and culture.</title>
        <authorList>
            <person name="Gilroy R."/>
            <person name="Ravi A."/>
            <person name="Getino M."/>
            <person name="Pursley I."/>
            <person name="Horton D.L."/>
            <person name="Alikhan N.F."/>
            <person name="Baker D."/>
            <person name="Gharbi K."/>
            <person name="Hall N."/>
            <person name="Watson M."/>
            <person name="Adriaenssens E.M."/>
            <person name="Foster-Nyarko E."/>
            <person name="Jarju S."/>
            <person name="Secka A."/>
            <person name="Antonio M."/>
            <person name="Oren A."/>
            <person name="Chaudhuri R.R."/>
            <person name="La Ragione R."/>
            <person name="Hildebrand F."/>
            <person name="Pallen M.J."/>
        </authorList>
    </citation>
    <scope>NUCLEOTIDE SEQUENCE</scope>
    <source>
        <strain evidence="18">ChiW7-2402</strain>
    </source>
</reference>
<protein>
    <recommendedName>
        <fullName evidence="14">Diaminopimelate epimerase</fullName>
        <ecNumber evidence="14">5.1.1.7</ecNumber>
    </recommendedName>
</protein>
<evidence type="ECO:0000256" key="14">
    <source>
        <dbReference type="NCBIfam" id="TIGR00652"/>
    </source>
</evidence>
<dbReference type="Pfam" id="PF02142">
    <property type="entry name" value="MGS"/>
    <property type="match status" value="1"/>
</dbReference>
<dbReference type="Gene3D" id="3.10.310.10">
    <property type="entry name" value="Diaminopimelate Epimerase, Chain A, domain 1"/>
    <property type="match status" value="2"/>
</dbReference>
<dbReference type="InterPro" id="IPR005483">
    <property type="entry name" value="CPSase_dom"/>
</dbReference>